<organism evidence="7">
    <name type="scientific">Mycobacterium sp. (strain JLS)</name>
    <dbReference type="NCBI Taxonomy" id="164757"/>
    <lineage>
        <taxon>Bacteria</taxon>
        <taxon>Bacillati</taxon>
        <taxon>Actinomycetota</taxon>
        <taxon>Actinomycetes</taxon>
        <taxon>Mycobacteriales</taxon>
        <taxon>Mycobacteriaceae</taxon>
        <taxon>Mycobacterium</taxon>
    </lineage>
</organism>
<evidence type="ECO:0000313" key="7">
    <source>
        <dbReference type="EMBL" id="ABN96573.1"/>
    </source>
</evidence>
<comment type="catalytic activity">
    <reaction evidence="1">
        <text>a 1,2-diacyl-sn-glycero-3-phosphocholine + H2O = a 1,2-diacyl-sn-glycero-3-phosphate + choline + H(+)</text>
        <dbReference type="Rhea" id="RHEA:14445"/>
        <dbReference type="ChEBI" id="CHEBI:15354"/>
        <dbReference type="ChEBI" id="CHEBI:15377"/>
        <dbReference type="ChEBI" id="CHEBI:15378"/>
        <dbReference type="ChEBI" id="CHEBI:57643"/>
        <dbReference type="ChEBI" id="CHEBI:58608"/>
        <dbReference type="EC" id="3.1.4.4"/>
    </reaction>
</comment>
<dbReference type="SMART" id="SM00155">
    <property type="entry name" value="PLDc"/>
    <property type="match status" value="2"/>
</dbReference>
<feature type="compositionally biased region" description="Basic and acidic residues" evidence="5">
    <location>
        <begin position="386"/>
        <end position="397"/>
    </location>
</feature>
<keyword evidence="4" id="KW-0443">Lipid metabolism</keyword>
<accession>A0A5Q5CBQ5</accession>
<reference evidence="7" key="1">
    <citation type="submission" date="2007-02" db="EMBL/GenBank/DDBJ databases">
        <title>Complete sequence of Mycobacterium sp. JLS.</title>
        <authorList>
            <consortium name="US DOE Joint Genome Institute"/>
            <person name="Copeland A."/>
            <person name="Lucas S."/>
            <person name="Lapidus A."/>
            <person name="Barry K."/>
            <person name="Detter J.C."/>
            <person name="Glavina del Rio T."/>
            <person name="Hammon N."/>
            <person name="Israni S."/>
            <person name="Dalin E."/>
            <person name="Tice H."/>
            <person name="Pitluck S."/>
            <person name="Chain P."/>
            <person name="Malfatti S."/>
            <person name="Shin M."/>
            <person name="Vergez L."/>
            <person name="Schmutz J."/>
            <person name="Larimer F."/>
            <person name="Land M."/>
            <person name="Hauser L."/>
            <person name="Kyrpides N."/>
            <person name="Mikhailova N."/>
            <person name="Miller C.D."/>
            <person name="Anderson A.J."/>
            <person name="Sims R.C."/>
            <person name="Richardson P."/>
        </authorList>
    </citation>
    <scope>NUCLEOTIDE SEQUENCE [LARGE SCALE GENOMIC DNA]</scope>
    <source>
        <strain evidence="7">JLS</strain>
    </source>
</reference>
<dbReference type="PANTHER" id="PTHR18896">
    <property type="entry name" value="PHOSPHOLIPASE D"/>
    <property type="match status" value="1"/>
</dbReference>
<evidence type="ECO:0000259" key="6">
    <source>
        <dbReference type="PROSITE" id="PS50035"/>
    </source>
</evidence>
<keyword evidence="2" id="KW-0677">Repeat</keyword>
<evidence type="ECO:0000256" key="4">
    <source>
        <dbReference type="ARBA" id="ARBA00023098"/>
    </source>
</evidence>
<dbReference type="EMBL" id="CP000580">
    <property type="protein sequence ID" value="ABN96573.1"/>
    <property type="molecule type" value="Genomic_DNA"/>
</dbReference>
<name>A0A5Q5CBQ5_MYCSJ</name>
<evidence type="ECO:0000256" key="5">
    <source>
        <dbReference type="SAM" id="MobiDB-lite"/>
    </source>
</evidence>
<feature type="region of interest" description="Disordered" evidence="5">
    <location>
        <begin position="1"/>
        <end position="25"/>
    </location>
</feature>
<dbReference type="GO" id="GO:0008195">
    <property type="term" value="F:phosphatidate phosphatase activity"/>
    <property type="evidence" value="ECO:0007669"/>
    <property type="project" value="InterPro"/>
</dbReference>
<dbReference type="Gene3D" id="3.30.870.10">
    <property type="entry name" value="Endonuclease Chain A"/>
    <property type="match status" value="2"/>
</dbReference>
<dbReference type="GO" id="GO:0009395">
    <property type="term" value="P:phospholipid catabolic process"/>
    <property type="evidence" value="ECO:0007669"/>
    <property type="project" value="TreeGrafter"/>
</dbReference>
<dbReference type="CDD" id="cd09105">
    <property type="entry name" value="PLDc_vPLD1_2_like_2"/>
    <property type="match status" value="1"/>
</dbReference>
<dbReference type="KEGG" id="mjl:Mjls_0762"/>
<protein>
    <submittedName>
        <fullName evidence="7">Phospholipase D/Transphosphatidylase</fullName>
    </submittedName>
</protein>
<dbReference type="InterPro" id="IPR025202">
    <property type="entry name" value="PLD-like_dom"/>
</dbReference>
<keyword evidence="3" id="KW-0378">Hydrolase</keyword>
<evidence type="ECO:0000256" key="3">
    <source>
        <dbReference type="ARBA" id="ARBA00022801"/>
    </source>
</evidence>
<dbReference type="AlphaFoldDB" id="A0A5Q5CBQ5"/>
<dbReference type="Pfam" id="PF09949">
    <property type="entry name" value="APP1_cat"/>
    <property type="match status" value="1"/>
</dbReference>
<evidence type="ECO:0000256" key="2">
    <source>
        <dbReference type="ARBA" id="ARBA00022737"/>
    </source>
</evidence>
<feature type="region of interest" description="Disordered" evidence="5">
    <location>
        <begin position="386"/>
        <end position="407"/>
    </location>
</feature>
<dbReference type="GO" id="GO:0004630">
    <property type="term" value="F:phospholipase D activity"/>
    <property type="evidence" value="ECO:0007669"/>
    <property type="project" value="UniProtKB-EC"/>
</dbReference>
<evidence type="ECO:0000256" key="1">
    <source>
        <dbReference type="ARBA" id="ARBA00000798"/>
    </source>
</evidence>
<dbReference type="SUPFAM" id="SSF56024">
    <property type="entry name" value="Phospholipase D/nuclease"/>
    <property type="match status" value="2"/>
</dbReference>
<dbReference type="InterPro" id="IPR015679">
    <property type="entry name" value="PLipase_D_fam"/>
</dbReference>
<dbReference type="Pfam" id="PF13091">
    <property type="entry name" value="PLDc_2"/>
    <property type="match status" value="1"/>
</dbReference>
<dbReference type="InterPro" id="IPR019236">
    <property type="entry name" value="APP1_cat"/>
</dbReference>
<gene>
    <name evidence="7" type="ordered locus">Mjls_0762</name>
</gene>
<feature type="domain" description="PLD phosphodiesterase" evidence="6">
    <location>
        <begin position="591"/>
        <end position="618"/>
    </location>
</feature>
<sequence>MTDGFALRPVTAGQPGHNSGVPNPPVEPEFGVVCDVDGVLTITHVRRQLGRVSALFNRSPRDRRSVLGMPHLLRHLAHSDLAPPVFYLTAAPDLSGPMISDALHRNGYPTGTALPAGGDLAPGWLVGHSLAPKRAALDALAEQHPQLRWILVGDDAGPDPELFADFARRHPGRVAVIALRQDRRQPRRILRGDELPGVTVVAAPNAEEILPELDASLGLRPQQRTAVDAWFLTADERGNDATRLRAWTAGNAVRPLVHGRTYFAALAEALAAAGPGDVVLFAAWRADSDELLTDGGPTIAEALAAAARRGALVRGLMWRAHLGTFGYHLEQNRAFAAAMAAAGVEVLLDQRIRALGSHHQKAVVIRYAGRPRDDVAFVGGIDFDRGSRDDAGHRGDPQPETSDDLYGATPARHDIQVEVHGPAVREVEDAIRERWDDPAAMTRLPWHVVGDWINGSPRTASRLPPPEPDPPAAGDCALQILRTYPRRRPAHPFAPLGERSVARGYAKALRRARRLVYLEDQYLWSVDVARIFAAALRRSPDLHLIAVVPRRVDQKVATRAAELGQLEAMAMVRAAGGARVQIYDIENDEGRPIYVHAKVCIVDDVWAVVGSNNLNNRSWTHDSELAAAIIDDERDPRAPEDPGGLGDGARRFARRLRLDLMREHVGFEDGLDDDDDLLDPDRAAATVRARAEALDAWHADGCRGPRPPGRLRPHVLDHDRARPPARHRWLTIPAYRIVLDPDGRPLGMRLRRAY</sequence>
<dbReference type="PANTHER" id="PTHR18896:SF76">
    <property type="entry name" value="PHOSPHOLIPASE"/>
    <property type="match status" value="1"/>
</dbReference>
<dbReference type="InterPro" id="IPR001736">
    <property type="entry name" value="PLipase_D/transphosphatidylase"/>
</dbReference>
<proteinExistence type="predicted"/>
<dbReference type="PROSITE" id="PS50035">
    <property type="entry name" value="PLD"/>
    <property type="match status" value="1"/>
</dbReference>